<organism evidence="2 3">
    <name type="scientific">Athelia psychrophila</name>
    <dbReference type="NCBI Taxonomy" id="1759441"/>
    <lineage>
        <taxon>Eukaryota</taxon>
        <taxon>Fungi</taxon>
        <taxon>Dikarya</taxon>
        <taxon>Basidiomycota</taxon>
        <taxon>Agaricomycotina</taxon>
        <taxon>Agaricomycetes</taxon>
        <taxon>Agaricomycetidae</taxon>
        <taxon>Atheliales</taxon>
        <taxon>Atheliaceae</taxon>
        <taxon>Athelia</taxon>
    </lineage>
</organism>
<protein>
    <recommendedName>
        <fullName evidence="4">HMG box domain-containing protein</fullName>
    </recommendedName>
</protein>
<dbReference type="CDD" id="cd00084">
    <property type="entry name" value="HMG-box_SF"/>
    <property type="match status" value="1"/>
</dbReference>
<proteinExistence type="predicted"/>
<dbReference type="InterPro" id="IPR036910">
    <property type="entry name" value="HMG_box_dom_sf"/>
</dbReference>
<dbReference type="Proteomes" id="UP000076532">
    <property type="component" value="Unassembled WGS sequence"/>
</dbReference>
<sequence length="573" mass="63549">MSDSDDDQPPSVHFTTAQLAILENHVSVFNAADREGRRKLRKTLRKELQTLSPTVNKHDLHRAISTWLKNRSGKREKTGKAFVVRSWSAKQVFGELHREEINAAARQVSKVTNGANFLAARSKELQERWSAVPEEDRESFQEMAAKWKAEKPSIAVQRRNAQSKASQWTREFAESMFAQAGMRVFVLAACKSEDGSIELSSHCYNEHIEGGSSFPSSFPSWREDNILDSWGAYAGCAFGVHEYPNDIENPSKVKAKPVISLGNDQEGWPVLPTIAELENAMLEPTIRRYMTECYLIANGNRGKSVPWKVIIENPTAFINLRYLPKDFIVVDPSKISVADARTLLDFWFERQEKGTRAFCFRAWYDKKEGNVAPAVSLKKKSNRSQKATHEPRHPRPQGRSQRKARPSRSSEGSAEDEDDEVDIEPRGRGDDDIDLLNGDGAGSRSEGHGKRRRSEIQTRSKRKAAEGGAAIKESAAVMKFGPPRGQPRNETGRLGSQGTKRTAADALAADSGAQIADLDNGGIAKKRKVEPRKKKAIGGPVTGAGNKKDKLDVTKKGRTSRSTASKNKNLGSS</sequence>
<dbReference type="OrthoDB" id="3149423at2759"/>
<dbReference type="Gene3D" id="1.10.30.10">
    <property type="entry name" value="High mobility group box domain"/>
    <property type="match status" value="1"/>
</dbReference>
<evidence type="ECO:0000256" key="1">
    <source>
        <dbReference type="SAM" id="MobiDB-lite"/>
    </source>
</evidence>
<dbReference type="SUPFAM" id="SSF47095">
    <property type="entry name" value="HMG-box"/>
    <property type="match status" value="1"/>
</dbReference>
<evidence type="ECO:0008006" key="4">
    <source>
        <dbReference type="Google" id="ProtNLM"/>
    </source>
</evidence>
<evidence type="ECO:0000313" key="3">
    <source>
        <dbReference type="Proteomes" id="UP000076532"/>
    </source>
</evidence>
<reference evidence="2 3" key="1">
    <citation type="journal article" date="2016" name="Mol. Biol. Evol.">
        <title>Comparative Genomics of Early-Diverging Mushroom-Forming Fungi Provides Insights into the Origins of Lignocellulose Decay Capabilities.</title>
        <authorList>
            <person name="Nagy L.G."/>
            <person name="Riley R."/>
            <person name="Tritt A."/>
            <person name="Adam C."/>
            <person name="Daum C."/>
            <person name="Floudas D."/>
            <person name="Sun H."/>
            <person name="Yadav J.S."/>
            <person name="Pangilinan J."/>
            <person name="Larsson K.H."/>
            <person name="Matsuura K."/>
            <person name="Barry K."/>
            <person name="Labutti K."/>
            <person name="Kuo R."/>
            <person name="Ohm R.A."/>
            <person name="Bhattacharya S.S."/>
            <person name="Shirouzu T."/>
            <person name="Yoshinaga Y."/>
            <person name="Martin F.M."/>
            <person name="Grigoriev I.V."/>
            <person name="Hibbett D.S."/>
        </authorList>
    </citation>
    <scope>NUCLEOTIDE SEQUENCE [LARGE SCALE GENOMIC DNA]</scope>
    <source>
        <strain evidence="2 3">CBS 109695</strain>
    </source>
</reference>
<gene>
    <name evidence="2" type="ORF">FIBSPDRAFT_948959</name>
</gene>
<name>A0A166QCJ8_9AGAM</name>
<accession>A0A166QCJ8</accession>
<evidence type="ECO:0000313" key="2">
    <source>
        <dbReference type="EMBL" id="KZP26998.1"/>
    </source>
</evidence>
<feature type="compositionally biased region" description="Basic residues" evidence="1">
    <location>
        <begin position="524"/>
        <end position="536"/>
    </location>
</feature>
<feature type="compositionally biased region" description="Acidic residues" evidence="1">
    <location>
        <begin position="413"/>
        <end position="422"/>
    </location>
</feature>
<feature type="compositionally biased region" description="Basic and acidic residues" evidence="1">
    <location>
        <begin position="546"/>
        <end position="555"/>
    </location>
</feature>
<dbReference type="AlphaFoldDB" id="A0A166QCJ8"/>
<feature type="region of interest" description="Disordered" evidence="1">
    <location>
        <begin position="520"/>
        <end position="573"/>
    </location>
</feature>
<keyword evidence="3" id="KW-1185">Reference proteome</keyword>
<feature type="compositionally biased region" description="Basic residues" evidence="1">
    <location>
        <begin position="394"/>
        <end position="406"/>
    </location>
</feature>
<dbReference type="EMBL" id="KV417511">
    <property type="protein sequence ID" value="KZP26998.1"/>
    <property type="molecule type" value="Genomic_DNA"/>
</dbReference>
<feature type="region of interest" description="Disordered" evidence="1">
    <location>
        <begin position="374"/>
        <end position="508"/>
    </location>
</feature>
<feature type="compositionally biased region" description="Polar residues" evidence="1">
    <location>
        <begin position="560"/>
        <end position="573"/>
    </location>
</feature>